<keyword evidence="2" id="KW-0472">Membrane</keyword>
<gene>
    <name evidence="3" type="ORF">CSSPTR1EN2_LOCUS10200</name>
</gene>
<protein>
    <recommendedName>
        <fullName evidence="5">Chlororespiratory reduction 3</fullName>
    </recommendedName>
</protein>
<keyword evidence="2" id="KW-0812">Transmembrane</keyword>
<evidence type="ECO:0000256" key="1">
    <source>
        <dbReference type="SAM" id="MobiDB-lite"/>
    </source>
</evidence>
<dbReference type="EMBL" id="OZ019910">
    <property type="protein sequence ID" value="CAK9210518.1"/>
    <property type="molecule type" value="Genomic_DNA"/>
</dbReference>
<organism evidence="3 4">
    <name type="scientific">Sphagnum troendelagicum</name>
    <dbReference type="NCBI Taxonomy" id="128251"/>
    <lineage>
        <taxon>Eukaryota</taxon>
        <taxon>Viridiplantae</taxon>
        <taxon>Streptophyta</taxon>
        <taxon>Embryophyta</taxon>
        <taxon>Bryophyta</taxon>
        <taxon>Sphagnophytina</taxon>
        <taxon>Sphagnopsida</taxon>
        <taxon>Sphagnales</taxon>
        <taxon>Sphagnaceae</taxon>
        <taxon>Sphagnum</taxon>
    </lineage>
</organism>
<dbReference type="PANTHER" id="PTHR36742:SF1">
    <property type="entry name" value="MYOSIN-G HEAVY CHAIN-LIKE PROTEIN"/>
    <property type="match status" value="1"/>
</dbReference>
<dbReference type="PANTHER" id="PTHR36742">
    <property type="entry name" value="MYOSIN-G HEAVY CHAIN-LIKE PROTEIN"/>
    <property type="match status" value="1"/>
</dbReference>
<proteinExistence type="predicted"/>
<reference evidence="3" key="1">
    <citation type="submission" date="2024-02" db="EMBL/GenBank/DDBJ databases">
        <authorList>
            <consortium name="ELIXIR-Norway"/>
            <consortium name="Elixir Norway"/>
        </authorList>
    </citation>
    <scope>NUCLEOTIDE SEQUENCE</scope>
</reference>
<evidence type="ECO:0000256" key="2">
    <source>
        <dbReference type="SAM" id="Phobius"/>
    </source>
</evidence>
<keyword evidence="4" id="KW-1185">Reference proteome</keyword>
<dbReference type="Proteomes" id="UP001497512">
    <property type="component" value="Chromosome 18"/>
</dbReference>
<keyword evidence="2" id="KW-1133">Transmembrane helix</keyword>
<evidence type="ECO:0008006" key="5">
    <source>
        <dbReference type="Google" id="ProtNLM"/>
    </source>
</evidence>
<accession>A0ABP0U1F7</accession>
<feature type="region of interest" description="Disordered" evidence="1">
    <location>
        <begin position="41"/>
        <end position="74"/>
    </location>
</feature>
<name>A0ABP0U1F7_9BRYO</name>
<sequence>MDLQLQQRASLLLQSSSSTVLATAALPSSLHLPSSHLSGNSFPTAATKPPLLGLARSSSTTPVNPASSASPATQQSHLELLERLTTQNSATASAGKEVKTIREQLSSQIEPEAQEVIIPLSSLEKLEVPVKELTISQKRNIRRQDYLTKVSERNDVPFFATLAAAFLVPPICILGIAVATGYVDLFP</sequence>
<evidence type="ECO:0000313" key="3">
    <source>
        <dbReference type="EMBL" id="CAK9210518.1"/>
    </source>
</evidence>
<feature type="transmembrane region" description="Helical" evidence="2">
    <location>
        <begin position="158"/>
        <end position="183"/>
    </location>
</feature>
<evidence type="ECO:0000313" key="4">
    <source>
        <dbReference type="Proteomes" id="UP001497512"/>
    </source>
</evidence>